<evidence type="ECO:0000313" key="2">
    <source>
        <dbReference type="EMBL" id="CAE0800456.1"/>
    </source>
</evidence>
<evidence type="ECO:0000259" key="1">
    <source>
        <dbReference type="Pfam" id="PF03407"/>
    </source>
</evidence>
<protein>
    <recommendedName>
        <fullName evidence="1">Nucleotide-diphospho-sugar transferase domain-containing protein</fullName>
    </recommendedName>
</protein>
<dbReference type="EMBL" id="HBJA01034391">
    <property type="protein sequence ID" value="CAE0800456.1"/>
    <property type="molecule type" value="Transcribed_RNA"/>
</dbReference>
<accession>A0A7S4CLU0</accession>
<reference evidence="2" key="1">
    <citation type="submission" date="2021-01" db="EMBL/GenBank/DDBJ databases">
        <authorList>
            <person name="Corre E."/>
            <person name="Pelletier E."/>
            <person name="Niang G."/>
            <person name="Scheremetjew M."/>
            <person name="Finn R."/>
            <person name="Kale V."/>
            <person name="Holt S."/>
            <person name="Cochrane G."/>
            <person name="Meng A."/>
            <person name="Brown T."/>
            <person name="Cohen L."/>
        </authorList>
    </citation>
    <scope>NUCLEOTIDE SEQUENCE</scope>
    <source>
        <strain evidence="2">CCMP1594</strain>
    </source>
</reference>
<organism evidence="2">
    <name type="scientific">Eutreptiella gymnastica</name>
    <dbReference type="NCBI Taxonomy" id="73025"/>
    <lineage>
        <taxon>Eukaryota</taxon>
        <taxon>Discoba</taxon>
        <taxon>Euglenozoa</taxon>
        <taxon>Euglenida</taxon>
        <taxon>Spirocuta</taxon>
        <taxon>Euglenophyceae</taxon>
        <taxon>Eutreptiales</taxon>
        <taxon>Eutreptiaceae</taxon>
        <taxon>Eutreptiella</taxon>
    </lineage>
</organism>
<sequence length="136" mass="15733">MLRSPWDFLPMRTLWEGACEMRAAKVRNTGLFAMRPGVASLWVLKSVVQHMIRNPDDFDQKVFNKYADRKRLPSFCLSHALDGYGCSRKHWERGGWRASVWALHPTCQIGHSGKKTWLVNHDAWLVPENVSRAMQP</sequence>
<proteinExistence type="predicted"/>
<dbReference type="Pfam" id="PF03407">
    <property type="entry name" value="Nucleotid_trans"/>
    <property type="match status" value="1"/>
</dbReference>
<gene>
    <name evidence="2" type="ORF">EGYM00163_LOCUS11577</name>
</gene>
<feature type="domain" description="Nucleotide-diphospho-sugar transferase" evidence="1">
    <location>
        <begin position="24"/>
        <end position="115"/>
    </location>
</feature>
<dbReference type="AlphaFoldDB" id="A0A7S4CLU0"/>
<name>A0A7S4CLU0_9EUGL</name>
<dbReference type="InterPro" id="IPR005069">
    <property type="entry name" value="Nucl-diP-sugar_transferase"/>
</dbReference>